<accession>A0A2Z7C2J3</accession>
<organism evidence="1 2">
    <name type="scientific">Dorcoceras hygrometricum</name>
    <dbReference type="NCBI Taxonomy" id="472368"/>
    <lineage>
        <taxon>Eukaryota</taxon>
        <taxon>Viridiplantae</taxon>
        <taxon>Streptophyta</taxon>
        <taxon>Embryophyta</taxon>
        <taxon>Tracheophyta</taxon>
        <taxon>Spermatophyta</taxon>
        <taxon>Magnoliopsida</taxon>
        <taxon>eudicotyledons</taxon>
        <taxon>Gunneridae</taxon>
        <taxon>Pentapetalae</taxon>
        <taxon>asterids</taxon>
        <taxon>lamiids</taxon>
        <taxon>Lamiales</taxon>
        <taxon>Gesneriaceae</taxon>
        <taxon>Didymocarpoideae</taxon>
        <taxon>Trichosporeae</taxon>
        <taxon>Loxocarpinae</taxon>
        <taxon>Dorcoceras</taxon>
    </lineage>
</organism>
<gene>
    <name evidence="1" type="ORF">F511_42948</name>
</gene>
<name>A0A2Z7C2J3_9LAMI</name>
<dbReference type="EMBL" id="KV000608">
    <property type="protein sequence ID" value="KZV40088.1"/>
    <property type="molecule type" value="Genomic_DNA"/>
</dbReference>
<protein>
    <submittedName>
        <fullName evidence="1">Uncharacterized protein</fullName>
    </submittedName>
</protein>
<reference evidence="1 2" key="1">
    <citation type="journal article" date="2015" name="Proc. Natl. Acad. Sci. U.S.A.">
        <title>The resurrection genome of Boea hygrometrica: A blueprint for survival of dehydration.</title>
        <authorList>
            <person name="Xiao L."/>
            <person name="Yang G."/>
            <person name="Zhang L."/>
            <person name="Yang X."/>
            <person name="Zhao S."/>
            <person name="Ji Z."/>
            <person name="Zhou Q."/>
            <person name="Hu M."/>
            <person name="Wang Y."/>
            <person name="Chen M."/>
            <person name="Xu Y."/>
            <person name="Jin H."/>
            <person name="Xiao X."/>
            <person name="Hu G."/>
            <person name="Bao F."/>
            <person name="Hu Y."/>
            <person name="Wan P."/>
            <person name="Li L."/>
            <person name="Deng X."/>
            <person name="Kuang T."/>
            <person name="Xiang C."/>
            <person name="Zhu J.K."/>
            <person name="Oliver M.J."/>
            <person name="He Y."/>
        </authorList>
    </citation>
    <scope>NUCLEOTIDE SEQUENCE [LARGE SCALE GENOMIC DNA]</scope>
    <source>
        <strain evidence="2">cv. XS01</strain>
    </source>
</reference>
<keyword evidence="2" id="KW-1185">Reference proteome</keyword>
<dbReference type="Proteomes" id="UP000250235">
    <property type="component" value="Unassembled WGS sequence"/>
</dbReference>
<dbReference type="AlphaFoldDB" id="A0A2Z7C2J3"/>
<evidence type="ECO:0000313" key="1">
    <source>
        <dbReference type="EMBL" id="KZV40088.1"/>
    </source>
</evidence>
<proteinExistence type="predicted"/>
<sequence length="92" mass="10507">MIKEVNVKRNLESATMMSAFLLEDVVISNYDVSFISRQQAVISKYDVSNISRQLDGSAMMTSTVMPSQSVVEQKQYQQAVKDETASYYYRSF</sequence>
<evidence type="ECO:0000313" key="2">
    <source>
        <dbReference type="Proteomes" id="UP000250235"/>
    </source>
</evidence>